<protein>
    <submittedName>
        <fullName evidence="1">Uncharacterized protein</fullName>
    </submittedName>
</protein>
<proteinExistence type="predicted"/>
<dbReference type="InParanoid" id="A0A1X7STY2"/>
<evidence type="ECO:0000313" key="1">
    <source>
        <dbReference type="EnsemblMetazoa" id="Aqu2.1.05604_001"/>
    </source>
</evidence>
<name>A0A1X7STY2_AMPQE</name>
<accession>A0A1X7STY2</accession>
<reference evidence="1" key="1">
    <citation type="submission" date="2017-05" db="UniProtKB">
        <authorList>
            <consortium name="EnsemblMetazoa"/>
        </authorList>
    </citation>
    <scope>IDENTIFICATION</scope>
</reference>
<dbReference type="EnsemblMetazoa" id="Aqu2.1.05604_001">
    <property type="protein sequence ID" value="Aqu2.1.05604_001"/>
    <property type="gene ID" value="Aqu2.1.05604"/>
</dbReference>
<sequence>MNEVMYGNRPDPCFVEGGTGYVRLIRNESNQVEICTHYKSFYVKIFTH</sequence>
<dbReference type="AlphaFoldDB" id="A0A1X7STY2"/>
<organism evidence="1">
    <name type="scientific">Amphimedon queenslandica</name>
    <name type="common">Sponge</name>
    <dbReference type="NCBI Taxonomy" id="400682"/>
    <lineage>
        <taxon>Eukaryota</taxon>
        <taxon>Metazoa</taxon>
        <taxon>Porifera</taxon>
        <taxon>Demospongiae</taxon>
        <taxon>Heteroscleromorpha</taxon>
        <taxon>Haplosclerida</taxon>
        <taxon>Niphatidae</taxon>
        <taxon>Amphimedon</taxon>
    </lineage>
</organism>